<evidence type="ECO:0000259" key="1">
    <source>
        <dbReference type="PROSITE" id="PS50181"/>
    </source>
</evidence>
<dbReference type="EMBL" id="CAJVPV010013322">
    <property type="protein sequence ID" value="CAG8676730.1"/>
    <property type="molecule type" value="Genomic_DNA"/>
</dbReference>
<protein>
    <submittedName>
        <fullName evidence="2">9630_t:CDS:1</fullName>
    </submittedName>
</protein>
<reference evidence="2" key="1">
    <citation type="submission" date="2021-06" db="EMBL/GenBank/DDBJ databases">
        <authorList>
            <person name="Kallberg Y."/>
            <person name="Tangrot J."/>
            <person name="Rosling A."/>
        </authorList>
    </citation>
    <scope>NUCLEOTIDE SEQUENCE</scope>
    <source>
        <strain evidence="2">CL551</strain>
    </source>
</reference>
<evidence type="ECO:0000313" key="2">
    <source>
        <dbReference type="EMBL" id="CAG8676730.1"/>
    </source>
</evidence>
<dbReference type="InterPro" id="IPR001810">
    <property type="entry name" value="F-box_dom"/>
</dbReference>
<gene>
    <name evidence="2" type="ORF">AMORRO_LOCUS11062</name>
</gene>
<keyword evidence="3" id="KW-1185">Reference proteome</keyword>
<accession>A0A9N9HHU0</accession>
<dbReference type="AlphaFoldDB" id="A0A9N9HHU0"/>
<dbReference type="CDD" id="cd09917">
    <property type="entry name" value="F-box_SF"/>
    <property type="match status" value="1"/>
</dbReference>
<proteinExistence type="predicted"/>
<feature type="domain" description="F-box" evidence="1">
    <location>
        <begin position="15"/>
        <end position="66"/>
    </location>
</feature>
<dbReference type="Pfam" id="PF00646">
    <property type="entry name" value="F-box"/>
    <property type="match status" value="1"/>
</dbReference>
<organism evidence="2 3">
    <name type="scientific">Acaulospora morrowiae</name>
    <dbReference type="NCBI Taxonomy" id="94023"/>
    <lineage>
        <taxon>Eukaryota</taxon>
        <taxon>Fungi</taxon>
        <taxon>Fungi incertae sedis</taxon>
        <taxon>Mucoromycota</taxon>
        <taxon>Glomeromycotina</taxon>
        <taxon>Glomeromycetes</taxon>
        <taxon>Diversisporales</taxon>
        <taxon>Acaulosporaceae</taxon>
        <taxon>Acaulospora</taxon>
    </lineage>
</organism>
<dbReference type="Proteomes" id="UP000789342">
    <property type="component" value="Unassembled WGS sequence"/>
</dbReference>
<evidence type="ECO:0000313" key="3">
    <source>
        <dbReference type="Proteomes" id="UP000789342"/>
    </source>
</evidence>
<dbReference type="OrthoDB" id="2322499at2759"/>
<dbReference type="InterPro" id="IPR036047">
    <property type="entry name" value="F-box-like_dom_sf"/>
</dbReference>
<dbReference type="PROSITE" id="PS50181">
    <property type="entry name" value="FBOX"/>
    <property type="match status" value="1"/>
</dbReference>
<name>A0A9N9HHU0_9GLOM</name>
<dbReference type="SUPFAM" id="SSF81383">
    <property type="entry name" value="F-box domain"/>
    <property type="match status" value="1"/>
</dbReference>
<sequence>MAQIILSSTYQGHHGSHMTIIPVDIFIEICSHLHPLDLFSLIEVCKQFRYWLNSASPGTQGIWRTSRLKFLPYLQLKPFANMDEQSYIRLGLVEKGCQFCGTRKENCKVYWMVNLASEFLLSSNRDLPSGALLLVDTSNCLPYLRKGPEYDSPKMFWFRDVRTICKEFKSLTREDAAIWFRKKRSETHKIMEYSRKRRQDECYWLISRRKQDKKEFEKIIHELREMQRDDGESKYVVRWIWELKSCTKAFELSREPYFEKDWINLKSAMMTEYEELMKQQRRKQICMCILSLLTADDTARTYPAGITGITGSEISDYRVSVSDPLLECLRWCPSYQDPPFINNDPRNPWSTQYLLLDLIPQLRKEANELHKLPGPIRPGSITTVLGALNHGCSQCEVYRCQLCKGRDGKHYNYQGICCHLGSYHKVSKVMVEEMVVVDRERVIECIPKIFPFDGSTSEYYQGFRHWHGPWS</sequence>
<comment type="caution">
    <text evidence="2">The sequence shown here is derived from an EMBL/GenBank/DDBJ whole genome shotgun (WGS) entry which is preliminary data.</text>
</comment>